<evidence type="ECO:0000313" key="5">
    <source>
        <dbReference type="Proteomes" id="UP000292136"/>
    </source>
</evidence>
<dbReference type="InterPro" id="IPR016035">
    <property type="entry name" value="Acyl_Trfase/lysoPLipase"/>
</dbReference>
<evidence type="ECO:0000256" key="2">
    <source>
        <dbReference type="SAM" id="MobiDB-lite"/>
    </source>
</evidence>
<evidence type="ECO:0000256" key="1">
    <source>
        <dbReference type="ARBA" id="ARBA00023098"/>
    </source>
</evidence>
<sequence length="362" mass="39555">MAKTALIIGGGAPNATLMAGALVAFEEAGVEFDVVSTAGAGALIGLLYLAPQGGDSLKALRSTVDMGIADALYQRYPVNFKVFQKSGSIAEAYRALLQANPLVQAMEQQLGGHEATRLQADLIKLMFAVACPTDLNADSLGLCAPVPFLEQVVDFSALQQRHERFYVNAYNINDRRMQNFSSAKGQISGDALRAALAFPFLYPPHQMVDPEDGQPKYYYEGAAHDCLNYEALVSHEPEVKDIVVFDVLGAEKLMRTPRDLYDAWLLSIIVPLVEIARDDTKIFEAKYNRDGKWNLLKVPFDIPADKWETSLDWSRSNLETLFQVGYDSGRQFLAGAGSHLPRRGQAAKPSAPAKGKRSPKGG</sequence>
<evidence type="ECO:0000313" key="4">
    <source>
        <dbReference type="EMBL" id="RZT89774.1"/>
    </source>
</evidence>
<dbReference type="Proteomes" id="UP000292136">
    <property type="component" value="Unassembled WGS sequence"/>
</dbReference>
<dbReference type="Gene3D" id="3.40.1090.10">
    <property type="entry name" value="Cytosolic phospholipase A2 catalytic domain"/>
    <property type="match status" value="1"/>
</dbReference>
<name>A0ABY0IUR6_9RHOO</name>
<dbReference type="EMBL" id="SHKM01000001">
    <property type="protein sequence ID" value="RZT89774.1"/>
    <property type="molecule type" value="Genomic_DNA"/>
</dbReference>
<dbReference type="InterPro" id="IPR002641">
    <property type="entry name" value="PNPLA_dom"/>
</dbReference>
<dbReference type="SUPFAM" id="SSF52151">
    <property type="entry name" value="FabD/lysophospholipase-like"/>
    <property type="match status" value="1"/>
</dbReference>
<gene>
    <name evidence="4" type="ORF">EV678_0568</name>
</gene>
<protein>
    <submittedName>
        <fullName evidence="4">Acylesterase/phospholipase RssA</fullName>
    </submittedName>
</protein>
<keyword evidence="5" id="KW-1185">Reference proteome</keyword>
<feature type="domain" description="PNPLA" evidence="3">
    <location>
        <begin position="6"/>
        <end position="229"/>
    </location>
</feature>
<reference evidence="4 5" key="1">
    <citation type="submission" date="2019-02" db="EMBL/GenBank/DDBJ databases">
        <title>Genomic Encyclopedia of Type Strains, Phase IV (KMG-IV): sequencing the most valuable type-strain genomes for metagenomic binning, comparative biology and taxonomic classification.</title>
        <authorList>
            <person name="Goeker M."/>
        </authorList>
    </citation>
    <scope>NUCLEOTIDE SEQUENCE [LARGE SCALE GENOMIC DNA]</scope>
    <source>
        <strain evidence="4 5">DSM 21223</strain>
    </source>
</reference>
<organism evidence="4 5">
    <name type="scientific">Azospira oryzae</name>
    <dbReference type="NCBI Taxonomy" id="146939"/>
    <lineage>
        <taxon>Bacteria</taxon>
        <taxon>Pseudomonadati</taxon>
        <taxon>Pseudomonadota</taxon>
        <taxon>Betaproteobacteria</taxon>
        <taxon>Rhodocyclales</taxon>
        <taxon>Rhodocyclaceae</taxon>
        <taxon>Azospira</taxon>
    </lineage>
</organism>
<dbReference type="Pfam" id="PF01734">
    <property type="entry name" value="Patatin"/>
    <property type="match status" value="1"/>
</dbReference>
<dbReference type="RefSeq" id="WP_014237438.1">
    <property type="nucleotide sequence ID" value="NZ_SHKM01000001.1"/>
</dbReference>
<keyword evidence="1" id="KW-0443">Lipid metabolism</keyword>
<evidence type="ECO:0000259" key="3">
    <source>
        <dbReference type="Pfam" id="PF01734"/>
    </source>
</evidence>
<accession>A0ABY0IUR6</accession>
<comment type="caution">
    <text evidence="4">The sequence shown here is derived from an EMBL/GenBank/DDBJ whole genome shotgun (WGS) entry which is preliminary data.</text>
</comment>
<feature type="region of interest" description="Disordered" evidence="2">
    <location>
        <begin position="335"/>
        <end position="362"/>
    </location>
</feature>
<proteinExistence type="predicted"/>